<organism evidence="1 2">
    <name type="scientific">Aphanomyces euteiches</name>
    <dbReference type="NCBI Taxonomy" id="100861"/>
    <lineage>
        <taxon>Eukaryota</taxon>
        <taxon>Sar</taxon>
        <taxon>Stramenopiles</taxon>
        <taxon>Oomycota</taxon>
        <taxon>Saprolegniomycetes</taxon>
        <taxon>Saprolegniales</taxon>
        <taxon>Verrucalvaceae</taxon>
        <taxon>Aphanomyces</taxon>
    </lineage>
</organism>
<accession>A0A6G0WG20</accession>
<reference evidence="1 2" key="1">
    <citation type="submission" date="2019-07" db="EMBL/GenBank/DDBJ databases">
        <title>Genomics analysis of Aphanomyces spp. identifies a new class of oomycete effector associated with host adaptation.</title>
        <authorList>
            <person name="Gaulin E."/>
        </authorList>
    </citation>
    <scope>NUCLEOTIDE SEQUENCE [LARGE SCALE GENOMIC DNA]</scope>
    <source>
        <strain evidence="1 2">ATCC 201684</strain>
    </source>
</reference>
<dbReference type="EMBL" id="VJMJ01000231">
    <property type="protein sequence ID" value="KAF0725888.1"/>
    <property type="molecule type" value="Genomic_DNA"/>
</dbReference>
<protein>
    <submittedName>
        <fullName evidence="1">Uncharacterized protein</fullName>
    </submittedName>
</protein>
<comment type="caution">
    <text evidence="1">The sequence shown here is derived from an EMBL/GenBank/DDBJ whole genome shotgun (WGS) entry which is preliminary data.</text>
</comment>
<sequence>MAAQGVPNFRERALLQRWCRENNYAGLDGSNSLQFNSNKVMYHKLEAPGYTSSSFDSTGADIFAATDHSPVHCVFNLFAPKIAPSRTQTTILNIYDLVIEWKSHRQVPAKALAVAPLMGEDDVSRFFESLGERTVTSTMQTTLSFLLKLNHQRPLEDLHMMLWIRHKKVEGHCVVSLKRVASIHQDDAAARYNIHLSFNGEPVFLEKEPLRVKFSARIVSI</sequence>
<gene>
    <name evidence="1" type="ORF">Ae201684_015739</name>
</gene>
<keyword evidence="2" id="KW-1185">Reference proteome</keyword>
<evidence type="ECO:0000313" key="2">
    <source>
        <dbReference type="Proteomes" id="UP000481153"/>
    </source>
</evidence>
<dbReference type="Proteomes" id="UP000481153">
    <property type="component" value="Unassembled WGS sequence"/>
</dbReference>
<proteinExistence type="predicted"/>
<name>A0A6G0WG20_9STRA</name>
<dbReference type="VEuPathDB" id="FungiDB:AeMF1_018715"/>
<dbReference type="AlphaFoldDB" id="A0A6G0WG20"/>
<evidence type="ECO:0000313" key="1">
    <source>
        <dbReference type="EMBL" id="KAF0725888.1"/>
    </source>
</evidence>